<dbReference type="EMBL" id="JBEZFP010000150">
    <property type="protein sequence ID" value="MEU8139036.1"/>
    <property type="molecule type" value="Genomic_DNA"/>
</dbReference>
<protein>
    <submittedName>
        <fullName evidence="1">Uncharacterized protein</fullName>
    </submittedName>
</protein>
<evidence type="ECO:0000313" key="2">
    <source>
        <dbReference type="Proteomes" id="UP001551482"/>
    </source>
</evidence>
<sequence length="277" mass="29772">MTTTYLLTPYATDRDAAAGAAPLPRIQVGDGILDVLAEVRTWFDRRAAAVVHVARDGVPVARITAADLATDTGVTFTRPGHADPSPQPAGNFAQAVLLAGAHLATATQARAAVQHAGAWLLSLDAGDFPGLADPADDKPPTAEWPDWGSWRHHPPAAYIDAVADSLSDAFDWTIADRFDHGFRIDLSPKTPEPHRSWHAMTDEDEWLAVFTPGRGWRYGVKFLRAGTAARAEREFPLPLPADPAHPGDVAVYLDLVLERGPLCPCGTLLSAGEHRYA</sequence>
<accession>A0ABV3DTF0</accession>
<organism evidence="1 2">
    <name type="scientific">Streptodolium elevatio</name>
    <dbReference type="NCBI Taxonomy" id="3157996"/>
    <lineage>
        <taxon>Bacteria</taxon>
        <taxon>Bacillati</taxon>
        <taxon>Actinomycetota</taxon>
        <taxon>Actinomycetes</taxon>
        <taxon>Kitasatosporales</taxon>
        <taxon>Streptomycetaceae</taxon>
        <taxon>Streptodolium</taxon>
    </lineage>
</organism>
<proteinExistence type="predicted"/>
<dbReference type="RefSeq" id="WP_358362875.1">
    <property type="nucleotide sequence ID" value="NZ_JBEZFP010000150.1"/>
</dbReference>
<gene>
    <name evidence="1" type="ORF">AB0C36_36745</name>
</gene>
<comment type="caution">
    <text evidence="1">The sequence shown here is derived from an EMBL/GenBank/DDBJ whole genome shotgun (WGS) entry which is preliminary data.</text>
</comment>
<evidence type="ECO:0000313" key="1">
    <source>
        <dbReference type="EMBL" id="MEU8139036.1"/>
    </source>
</evidence>
<name>A0ABV3DTF0_9ACTN</name>
<keyword evidence="2" id="KW-1185">Reference proteome</keyword>
<dbReference type="Proteomes" id="UP001551482">
    <property type="component" value="Unassembled WGS sequence"/>
</dbReference>
<reference evidence="1 2" key="1">
    <citation type="submission" date="2024-06" db="EMBL/GenBank/DDBJ databases">
        <title>The Natural Products Discovery Center: Release of the First 8490 Sequenced Strains for Exploring Actinobacteria Biosynthetic Diversity.</title>
        <authorList>
            <person name="Kalkreuter E."/>
            <person name="Kautsar S.A."/>
            <person name="Yang D."/>
            <person name="Bader C.D."/>
            <person name="Teijaro C.N."/>
            <person name="Fluegel L."/>
            <person name="Davis C.M."/>
            <person name="Simpson J.R."/>
            <person name="Lauterbach L."/>
            <person name="Steele A.D."/>
            <person name="Gui C."/>
            <person name="Meng S."/>
            <person name="Li G."/>
            <person name="Viehrig K."/>
            <person name="Ye F."/>
            <person name="Su P."/>
            <person name="Kiefer A.F."/>
            <person name="Nichols A."/>
            <person name="Cepeda A.J."/>
            <person name="Yan W."/>
            <person name="Fan B."/>
            <person name="Jiang Y."/>
            <person name="Adhikari A."/>
            <person name="Zheng C.-J."/>
            <person name="Schuster L."/>
            <person name="Cowan T.M."/>
            <person name="Smanski M.J."/>
            <person name="Chevrette M.G."/>
            <person name="De Carvalho L.P.S."/>
            <person name="Shen B."/>
        </authorList>
    </citation>
    <scope>NUCLEOTIDE SEQUENCE [LARGE SCALE GENOMIC DNA]</scope>
    <source>
        <strain evidence="1 2">NPDC048946</strain>
    </source>
</reference>